<dbReference type="PANTHER" id="PTHR45661">
    <property type="entry name" value="SURFACE ANTIGEN"/>
    <property type="match status" value="1"/>
</dbReference>
<reference evidence="2 3" key="1">
    <citation type="submission" date="2024-04" db="EMBL/GenBank/DDBJ databases">
        <title>Tritrichomonas musculus Genome.</title>
        <authorList>
            <person name="Alves-Ferreira E."/>
            <person name="Grigg M."/>
            <person name="Lorenzi H."/>
            <person name="Galac M."/>
        </authorList>
    </citation>
    <scope>NUCLEOTIDE SEQUENCE [LARGE SCALE GENOMIC DNA]</scope>
    <source>
        <strain evidence="2 3">EAF2021</strain>
    </source>
</reference>
<dbReference type="InterPro" id="IPR053139">
    <property type="entry name" value="Surface_bspA-like"/>
</dbReference>
<evidence type="ECO:0008006" key="4">
    <source>
        <dbReference type="Google" id="ProtNLM"/>
    </source>
</evidence>
<dbReference type="InterPro" id="IPR032675">
    <property type="entry name" value="LRR_dom_sf"/>
</dbReference>
<feature type="coiled-coil region" evidence="1">
    <location>
        <begin position="84"/>
        <end position="118"/>
    </location>
</feature>
<name>A0ABR2KMM3_9EUKA</name>
<dbReference type="PANTHER" id="PTHR45661:SF3">
    <property type="entry name" value="IG-LIKE DOMAIN-CONTAINING PROTEIN"/>
    <property type="match status" value="1"/>
</dbReference>
<evidence type="ECO:0000313" key="2">
    <source>
        <dbReference type="EMBL" id="KAK8892316.1"/>
    </source>
</evidence>
<dbReference type="Proteomes" id="UP001470230">
    <property type="component" value="Unassembled WGS sequence"/>
</dbReference>
<dbReference type="Gene3D" id="3.80.10.10">
    <property type="entry name" value="Ribonuclease Inhibitor"/>
    <property type="match status" value="3"/>
</dbReference>
<keyword evidence="1" id="KW-0175">Coiled coil</keyword>
<proteinExistence type="predicted"/>
<sequence length="781" mass="89613">MQEALKIILKEKEFEIPLDFRYFNDIHPDIRQILLKDKQYIVKSNVQEETFKSFINFWINKVIPEFTSSNLSEYDQLSEEFDLMKEVLSIYKRFLQQIQEKEKENQQLNSLIESNTINNDEIIDILFKKLPSSPLKNKLLAAIQEENIEKIKFYTQDIFVDEDLVYIINKDSRTAGVISCQSQKRIINIPVILNFSFLSVFEITVIHEEAFKKVKSIQKITFSSNSILNEIQNEAFYSSSIQSIVIPKSVKKIGDSVFAYCDNLKTVDFEANSELSYIGVSAFEGSHISTLSLPSNNIEFKENWCFWTHLLNNLLVSPSKQNCICLNDDGFLLMKSDSKSDVFDILLLAPRDVKKAVIPPFIKKIAPLAFACCGQLTEVECSKDSELKIICSKAFNGSSIKKLIIPSTVEVLEEEWCNEADSLSNIIILPCEKQNIMCYQDEFIFGKSDINTDVFDILYFASRDIQSATVPSFIRIIGSNAFDGCKLQTIHFPDDSELVSIGKYAFQNSKLTSISIPYRVSKIEMCTFVECHALKHIDMPVNSELREFGESSLYWSSIKSLFIPSKVEKFKLDWCDNTAYLTDISVSPNNKYFMCLDNKFIIGKSDLSSSVYDILVLVRRDIQAPIIPSFIKRIGSCAFNFCDQLETVIFTEDSNLEVISENAFSCSSIRRIKFPSKLKEIEYRAFDECSDLKIVEFEENCQLKSIGCSAFHCVPIKSFIFPSHLRKIGDLAFDWTELNIIEIQENSVVKSISPSIFQAKYPDFIMIPVKIRKEFNFFDLI</sequence>
<dbReference type="InterPro" id="IPR026906">
    <property type="entry name" value="LRR_5"/>
</dbReference>
<gene>
    <name evidence="2" type="ORF">M9Y10_029542</name>
</gene>
<dbReference type="Pfam" id="PF13306">
    <property type="entry name" value="LRR_5"/>
    <property type="match status" value="4"/>
</dbReference>
<accession>A0ABR2KMM3</accession>
<keyword evidence="3" id="KW-1185">Reference proteome</keyword>
<evidence type="ECO:0000256" key="1">
    <source>
        <dbReference type="SAM" id="Coils"/>
    </source>
</evidence>
<comment type="caution">
    <text evidence="2">The sequence shown here is derived from an EMBL/GenBank/DDBJ whole genome shotgun (WGS) entry which is preliminary data.</text>
</comment>
<protein>
    <recommendedName>
        <fullName evidence="4">Surface antigen BspA-like</fullName>
    </recommendedName>
</protein>
<evidence type="ECO:0000313" key="3">
    <source>
        <dbReference type="Proteomes" id="UP001470230"/>
    </source>
</evidence>
<organism evidence="2 3">
    <name type="scientific">Tritrichomonas musculus</name>
    <dbReference type="NCBI Taxonomy" id="1915356"/>
    <lineage>
        <taxon>Eukaryota</taxon>
        <taxon>Metamonada</taxon>
        <taxon>Parabasalia</taxon>
        <taxon>Tritrichomonadida</taxon>
        <taxon>Tritrichomonadidae</taxon>
        <taxon>Tritrichomonas</taxon>
    </lineage>
</organism>
<dbReference type="EMBL" id="JAPFFF010000004">
    <property type="protein sequence ID" value="KAK8892316.1"/>
    <property type="molecule type" value="Genomic_DNA"/>
</dbReference>
<dbReference type="SUPFAM" id="SSF52058">
    <property type="entry name" value="L domain-like"/>
    <property type="match status" value="2"/>
</dbReference>